<feature type="region of interest" description="Disordered" evidence="4">
    <location>
        <begin position="121"/>
        <end position="147"/>
    </location>
</feature>
<keyword evidence="1" id="KW-0346">Stress response</keyword>
<dbReference type="InterPro" id="IPR031107">
    <property type="entry name" value="Small_HSP"/>
</dbReference>
<protein>
    <submittedName>
        <fullName evidence="6">Bgt-4239</fullName>
    </submittedName>
</protein>
<dbReference type="OrthoDB" id="1431247at2759"/>
<dbReference type="InterPro" id="IPR002068">
    <property type="entry name" value="A-crystallin/Hsp20_dom"/>
</dbReference>
<name>A0A381L407_BLUGR</name>
<dbReference type="Pfam" id="PF00011">
    <property type="entry name" value="HSP20"/>
    <property type="match status" value="1"/>
</dbReference>
<reference evidence="6" key="1">
    <citation type="submission" date="2018-07" db="EMBL/GenBank/DDBJ databases">
        <authorList>
            <person name="Quirk P.G."/>
            <person name="Krulwich T.A."/>
        </authorList>
    </citation>
    <scope>NUCLEOTIDE SEQUENCE</scope>
    <source>
        <strain evidence="6">96224</strain>
    </source>
</reference>
<dbReference type="CDD" id="cd06464">
    <property type="entry name" value="ACD_sHsps-like"/>
    <property type="match status" value="1"/>
</dbReference>
<accession>A0A381L407</accession>
<organism evidence="6">
    <name type="scientific">Blumeria graminis f. sp. tritici 96224</name>
    <dbReference type="NCBI Taxonomy" id="1268274"/>
    <lineage>
        <taxon>Eukaryota</taxon>
        <taxon>Fungi</taxon>
        <taxon>Dikarya</taxon>
        <taxon>Ascomycota</taxon>
        <taxon>Pezizomycotina</taxon>
        <taxon>Leotiomycetes</taxon>
        <taxon>Erysiphales</taxon>
        <taxon>Erysiphaceae</taxon>
        <taxon>Blumeria</taxon>
    </lineage>
</organism>
<dbReference type="AlphaFoldDB" id="A0A381L407"/>
<evidence type="ECO:0000313" key="6">
    <source>
        <dbReference type="EMBL" id="SUZ07831.1"/>
    </source>
</evidence>
<dbReference type="InterPro" id="IPR008978">
    <property type="entry name" value="HSP20-like_chaperone"/>
</dbReference>
<feature type="domain" description="SHSP" evidence="5">
    <location>
        <begin position="66"/>
        <end position="232"/>
    </location>
</feature>
<feature type="compositionally biased region" description="Polar residues" evidence="4">
    <location>
        <begin position="136"/>
        <end position="147"/>
    </location>
</feature>
<sequence length="232" mass="26451">MLSPLRPGRISKIFWPKISRATPAMRKMSFLPRSFITSDHSTLPPIFRLLDEVDQYSRTIDRSLQSQLQTFTPKFDVKELAEAFELHGELPGIDQKDVDIEFTDTSTLTIRGRSESNLKKDVSTTANVEDIPPDNKISSSETRSQNKTFQATVEDAEGNQKDIATVEKSEGMNKHPNEKFWIMERSVGEFSRSFSFPVRVDQDNVKASMKNGVLSVVIPKLKKHESRKIYIE</sequence>
<gene>
    <name evidence="6" type="ORF">BGT96224V2_LOCUS1026</name>
</gene>
<dbReference type="Gene3D" id="2.60.40.790">
    <property type="match status" value="1"/>
</dbReference>
<evidence type="ECO:0000256" key="2">
    <source>
        <dbReference type="PROSITE-ProRule" id="PRU00285"/>
    </source>
</evidence>
<evidence type="ECO:0000256" key="4">
    <source>
        <dbReference type="SAM" id="MobiDB-lite"/>
    </source>
</evidence>
<evidence type="ECO:0000259" key="5">
    <source>
        <dbReference type="PROSITE" id="PS01031"/>
    </source>
</evidence>
<dbReference type="EMBL" id="UIGY01000002">
    <property type="protein sequence ID" value="SUZ07831.1"/>
    <property type="molecule type" value="Genomic_DNA"/>
</dbReference>
<proteinExistence type="inferred from homology"/>
<dbReference type="PANTHER" id="PTHR11527">
    <property type="entry name" value="HEAT-SHOCK PROTEIN 20 FAMILY MEMBER"/>
    <property type="match status" value="1"/>
</dbReference>
<dbReference type="SUPFAM" id="SSF49764">
    <property type="entry name" value="HSP20-like chaperones"/>
    <property type="match status" value="1"/>
</dbReference>
<feature type="non-terminal residue" evidence="6">
    <location>
        <position position="232"/>
    </location>
</feature>
<dbReference type="PROSITE" id="PS01031">
    <property type="entry name" value="SHSP"/>
    <property type="match status" value="1"/>
</dbReference>
<comment type="similarity">
    <text evidence="2 3">Belongs to the small heat shock protein (HSP20) family.</text>
</comment>
<evidence type="ECO:0000256" key="1">
    <source>
        <dbReference type="ARBA" id="ARBA00023016"/>
    </source>
</evidence>
<evidence type="ECO:0000256" key="3">
    <source>
        <dbReference type="RuleBase" id="RU003616"/>
    </source>
</evidence>